<dbReference type="Gene3D" id="3.80.10.10">
    <property type="entry name" value="Ribonuclease Inhibitor"/>
    <property type="match status" value="1"/>
</dbReference>
<dbReference type="Proteomes" id="UP000181899">
    <property type="component" value="Unassembled WGS sequence"/>
</dbReference>
<feature type="chain" id="PRO_5010224259" evidence="4">
    <location>
        <begin position="25"/>
        <end position="330"/>
    </location>
</feature>
<keyword evidence="2" id="KW-0677">Repeat</keyword>
<protein>
    <submittedName>
        <fullName evidence="5">Leucine Rich repeat-containing protein</fullName>
    </submittedName>
</protein>
<dbReference type="InterPro" id="IPR001611">
    <property type="entry name" value="Leu-rich_rpt"/>
</dbReference>
<dbReference type="PROSITE" id="PS51257">
    <property type="entry name" value="PROKAR_LIPOPROTEIN"/>
    <property type="match status" value="1"/>
</dbReference>
<dbReference type="EMBL" id="FOVK01000004">
    <property type="protein sequence ID" value="SFN70477.1"/>
    <property type="molecule type" value="Genomic_DNA"/>
</dbReference>
<keyword evidence="4" id="KW-0732">Signal</keyword>
<dbReference type="SMART" id="SM00365">
    <property type="entry name" value="LRR_SD22"/>
    <property type="match status" value="6"/>
</dbReference>
<name>A0A1I5B6Z0_9CLOT</name>
<evidence type="ECO:0000313" key="6">
    <source>
        <dbReference type="Proteomes" id="UP000181899"/>
    </source>
</evidence>
<evidence type="ECO:0000256" key="1">
    <source>
        <dbReference type="ARBA" id="ARBA00022614"/>
    </source>
</evidence>
<dbReference type="InterPro" id="IPR050836">
    <property type="entry name" value="SDS22/Internalin_LRR"/>
</dbReference>
<feature type="region of interest" description="Disordered" evidence="3">
    <location>
        <begin position="29"/>
        <end position="64"/>
    </location>
</feature>
<feature type="signal peptide" evidence="4">
    <location>
        <begin position="1"/>
        <end position="24"/>
    </location>
</feature>
<gene>
    <name evidence="5" type="ORF">SAMN04488695_10450</name>
</gene>
<dbReference type="InterPro" id="IPR025875">
    <property type="entry name" value="Leu-rich_rpt_4"/>
</dbReference>
<dbReference type="RefSeq" id="WP_074911801.1">
    <property type="nucleotide sequence ID" value="NZ_FOVK01000004.1"/>
</dbReference>
<evidence type="ECO:0000256" key="3">
    <source>
        <dbReference type="SAM" id="MobiDB-lite"/>
    </source>
</evidence>
<dbReference type="Pfam" id="PF12799">
    <property type="entry name" value="LRR_4"/>
    <property type="match status" value="2"/>
</dbReference>
<evidence type="ECO:0000313" key="5">
    <source>
        <dbReference type="EMBL" id="SFN70477.1"/>
    </source>
</evidence>
<dbReference type="PANTHER" id="PTHR46652:SF3">
    <property type="entry name" value="LEUCINE-RICH REPEAT-CONTAINING PROTEIN 9"/>
    <property type="match status" value="1"/>
</dbReference>
<reference evidence="5 6" key="1">
    <citation type="submission" date="2016-10" db="EMBL/GenBank/DDBJ databases">
        <authorList>
            <person name="de Groot N.N."/>
        </authorList>
    </citation>
    <scope>NUCLEOTIDE SEQUENCE [LARGE SCALE GENOMIC DNA]</scope>
    <source>
        <strain evidence="5 6">ML2</strain>
    </source>
</reference>
<accession>A0A1I5B6Z0</accession>
<dbReference type="PANTHER" id="PTHR46652">
    <property type="entry name" value="LEUCINE-RICH REPEAT AND IQ DOMAIN-CONTAINING PROTEIN 1-RELATED"/>
    <property type="match status" value="1"/>
</dbReference>
<dbReference type="SUPFAM" id="SSF52058">
    <property type="entry name" value="L domain-like"/>
    <property type="match status" value="1"/>
</dbReference>
<sequence>MTTKEKKWMLPFLLILTLLITGCACEKTENPGTPGTAPNEESPSTPEGEGENEESPAPSEDTPVVFSNPFFEEKIKEELGKDTILQSDLDTINGFAVSADEFIFLWGEGRPQKSIIHFNEDEFEYEDVRYKGYGTLTSLEDLKHFNNLKTLAITLQPDIDYATLPEEVLKNLTTLWIYQSKVTDMSFLTKAENLGVLRVNTNNVTDLTPVKDLKNLKRLIIDWNAVEDLTPLTGLTGLIEFSAYGNKIKDLSPLSGLTSLETLSLYDNEVENLEPLTALTNLKELEMISNNIKDVSPLKDFTSFESLRLNGNPIENIELLSHIEALEFQP</sequence>
<evidence type="ECO:0000256" key="4">
    <source>
        <dbReference type="SAM" id="SignalP"/>
    </source>
</evidence>
<keyword evidence="1" id="KW-0433">Leucine-rich repeat</keyword>
<dbReference type="InterPro" id="IPR032675">
    <property type="entry name" value="LRR_dom_sf"/>
</dbReference>
<feature type="compositionally biased region" description="Low complexity" evidence="3">
    <location>
        <begin position="38"/>
        <end position="47"/>
    </location>
</feature>
<dbReference type="AlphaFoldDB" id="A0A1I5B6Z0"/>
<dbReference type="PROSITE" id="PS51450">
    <property type="entry name" value="LRR"/>
    <property type="match status" value="2"/>
</dbReference>
<evidence type="ECO:0000256" key="2">
    <source>
        <dbReference type="ARBA" id="ARBA00022737"/>
    </source>
</evidence>
<proteinExistence type="predicted"/>
<keyword evidence="6" id="KW-1185">Reference proteome</keyword>
<organism evidence="5 6">
    <name type="scientific">Proteiniclasticum ruminis</name>
    <dbReference type="NCBI Taxonomy" id="398199"/>
    <lineage>
        <taxon>Bacteria</taxon>
        <taxon>Bacillati</taxon>
        <taxon>Bacillota</taxon>
        <taxon>Clostridia</taxon>
        <taxon>Eubacteriales</taxon>
        <taxon>Clostridiaceae</taxon>
        <taxon>Proteiniclasticum</taxon>
    </lineage>
</organism>